<evidence type="ECO:0000313" key="3">
    <source>
        <dbReference type="Proteomes" id="UP000240883"/>
    </source>
</evidence>
<gene>
    <name evidence="2" type="ORF">BS50DRAFT_577954</name>
</gene>
<dbReference type="AlphaFoldDB" id="A0A2T2NAM5"/>
<sequence>MQPCSHDPHPSHDTNIRIPRNMLTCFPAQAYAPRQDPITRFSQEHPPADKLRVTR</sequence>
<name>A0A2T2NAM5_CORCC</name>
<feature type="region of interest" description="Disordered" evidence="1">
    <location>
        <begin position="33"/>
        <end position="55"/>
    </location>
</feature>
<proteinExistence type="predicted"/>
<dbReference type="Proteomes" id="UP000240883">
    <property type="component" value="Unassembled WGS sequence"/>
</dbReference>
<protein>
    <submittedName>
        <fullName evidence="2">Uncharacterized protein</fullName>
    </submittedName>
</protein>
<evidence type="ECO:0000313" key="2">
    <source>
        <dbReference type="EMBL" id="PSN62098.1"/>
    </source>
</evidence>
<accession>A0A2T2NAM5</accession>
<keyword evidence="3" id="KW-1185">Reference proteome</keyword>
<reference evidence="2 3" key="1">
    <citation type="journal article" date="2018" name="Front. Microbiol.">
        <title>Genome-Wide Analysis of Corynespora cassiicola Leaf Fall Disease Putative Effectors.</title>
        <authorList>
            <person name="Lopez D."/>
            <person name="Ribeiro S."/>
            <person name="Label P."/>
            <person name="Fumanal B."/>
            <person name="Venisse J.S."/>
            <person name="Kohler A."/>
            <person name="de Oliveira R.R."/>
            <person name="Labutti K."/>
            <person name="Lipzen A."/>
            <person name="Lail K."/>
            <person name="Bauer D."/>
            <person name="Ohm R.A."/>
            <person name="Barry K.W."/>
            <person name="Spatafora J."/>
            <person name="Grigoriev I.V."/>
            <person name="Martin F.M."/>
            <person name="Pujade-Renaud V."/>
        </authorList>
    </citation>
    <scope>NUCLEOTIDE SEQUENCE [LARGE SCALE GENOMIC DNA]</scope>
    <source>
        <strain evidence="2 3">Philippines</strain>
    </source>
</reference>
<feature type="compositionally biased region" description="Basic and acidic residues" evidence="1">
    <location>
        <begin position="42"/>
        <end position="55"/>
    </location>
</feature>
<evidence type="ECO:0000256" key="1">
    <source>
        <dbReference type="SAM" id="MobiDB-lite"/>
    </source>
</evidence>
<organism evidence="2 3">
    <name type="scientific">Corynespora cassiicola Philippines</name>
    <dbReference type="NCBI Taxonomy" id="1448308"/>
    <lineage>
        <taxon>Eukaryota</taxon>
        <taxon>Fungi</taxon>
        <taxon>Dikarya</taxon>
        <taxon>Ascomycota</taxon>
        <taxon>Pezizomycotina</taxon>
        <taxon>Dothideomycetes</taxon>
        <taxon>Pleosporomycetidae</taxon>
        <taxon>Pleosporales</taxon>
        <taxon>Corynesporascaceae</taxon>
        <taxon>Corynespora</taxon>
    </lineage>
</organism>
<dbReference type="EMBL" id="KZ678142">
    <property type="protein sequence ID" value="PSN62098.1"/>
    <property type="molecule type" value="Genomic_DNA"/>
</dbReference>